<dbReference type="SUPFAM" id="SSF51445">
    <property type="entry name" value="(Trans)glycosidases"/>
    <property type="match status" value="1"/>
</dbReference>
<keyword evidence="1" id="KW-0812">Transmembrane</keyword>
<dbReference type="AlphaFoldDB" id="A0A1F4VDN9"/>
<name>A0A1F4VDN9_UNCKA</name>
<dbReference type="Proteomes" id="UP000176504">
    <property type="component" value="Unassembled WGS sequence"/>
</dbReference>
<evidence type="ECO:0000256" key="1">
    <source>
        <dbReference type="SAM" id="Phobius"/>
    </source>
</evidence>
<gene>
    <name evidence="2" type="ORF">A3A78_04865</name>
</gene>
<comment type="caution">
    <text evidence="2">The sequence shown here is derived from an EMBL/GenBank/DDBJ whole genome shotgun (WGS) entry which is preliminary data.</text>
</comment>
<evidence type="ECO:0008006" key="4">
    <source>
        <dbReference type="Google" id="ProtNLM"/>
    </source>
</evidence>
<reference evidence="2 3" key="1">
    <citation type="journal article" date="2016" name="Nat. Commun.">
        <title>Thousands of microbial genomes shed light on interconnected biogeochemical processes in an aquifer system.</title>
        <authorList>
            <person name="Anantharaman K."/>
            <person name="Brown C.T."/>
            <person name="Hug L.A."/>
            <person name="Sharon I."/>
            <person name="Castelle C.J."/>
            <person name="Probst A.J."/>
            <person name="Thomas B.C."/>
            <person name="Singh A."/>
            <person name="Wilkins M.J."/>
            <person name="Karaoz U."/>
            <person name="Brodie E.L."/>
            <person name="Williams K.H."/>
            <person name="Hubbard S.S."/>
            <person name="Banfield J.F."/>
        </authorList>
    </citation>
    <scope>NUCLEOTIDE SEQUENCE [LARGE SCALE GENOMIC DNA]</scope>
</reference>
<feature type="transmembrane region" description="Helical" evidence="1">
    <location>
        <begin position="20"/>
        <end position="43"/>
    </location>
</feature>
<protein>
    <recommendedName>
        <fullName evidence="4">Glycoside hydrolase family 5 domain-containing protein</fullName>
    </recommendedName>
</protein>
<organism evidence="2 3">
    <name type="scientific">candidate division WWE3 bacterium RIFCSPLOWO2_01_FULL_41_18</name>
    <dbReference type="NCBI Taxonomy" id="1802625"/>
    <lineage>
        <taxon>Bacteria</taxon>
        <taxon>Katanobacteria</taxon>
    </lineage>
</organism>
<dbReference type="Gene3D" id="3.20.20.80">
    <property type="entry name" value="Glycosidases"/>
    <property type="match status" value="1"/>
</dbReference>
<sequence length="354" mass="41764">MPLLNKHLKRDIKKLLSFHFVHVLLLLVVFFLILLPFLLIFSLNVHPAQNIEYGVTFSPKYAKSLGLDWKVLYLDILDDLKVDNLRLVAYWNEIESPKGEYDFSDLKWQIEEAEKRNVSIIVAIGRKVPRWPECHDPSFVKEMSLEEAEEALLKLLAQEVNQLKGYKNIEMWQVENEPYFPFGECRFPRWEFIKKEVALVRSLDPGRSVIVQDSGEGGVWLPTFMLSGDYLGISMYRRIWYDFWGVFLGRHIFFTYPLSYWSYPLKAAVIGVPLDRIKVLELQAEPWGGASVDKLPLADKDKTMSQDKFLETISYAQKTGISSFYFWGVEWWYWEKEKNDNPFFWEASRVFWKK</sequence>
<keyword evidence="1" id="KW-0472">Membrane</keyword>
<proteinExistence type="predicted"/>
<evidence type="ECO:0000313" key="3">
    <source>
        <dbReference type="Proteomes" id="UP000176504"/>
    </source>
</evidence>
<keyword evidence="1" id="KW-1133">Transmembrane helix</keyword>
<accession>A0A1F4VDN9</accession>
<dbReference type="EMBL" id="MEVI01000003">
    <property type="protein sequence ID" value="OGC55277.1"/>
    <property type="molecule type" value="Genomic_DNA"/>
</dbReference>
<dbReference type="InterPro" id="IPR017853">
    <property type="entry name" value="GH"/>
</dbReference>
<evidence type="ECO:0000313" key="2">
    <source>
        <dbReference type="EMBL" id="OGC55277.1"/>
    </source>
</evidence>